<dbReference type="Proteomes" id="UP000192472">
    <property type="component" value="Unassembled WGS sequence"/>
</dbReference>
<sequence>MRYYYLILGVILFACHEQNKNKVSTAELMKSREIKKVSEAEILKKGGEIGNEILQSIQKMIPHFVKADAAICESHNWNALDSLKKAYKVKIDRVNGQSEGNSELELQLLIAYQYNLENNLKPTASVQKLDTKTVLFAYPIDIESNIYKYCLDSVSRRKAELWSVKIPIKEIIGRL</sequence>
<accession>A0A1W2GEQ2</accession>
<dbReference type="RefSeq" id="WP_084372932.1">
    <property type="nucleotide sequence ID" value="NZ_FWYF01000002.1"/>
</dbReference>
<proteinExistence type="predicted"/>
<organism evidence="1 2">
    <name type="scientific">Reichenbachiella faecimaris</name>
    <dbReference type="NCBI Taxonomy" id="692418"/>
    <lineage>
        <taxon>Bacteria</taxon>
        <taxon>Pseudomonadati</taxon>
        <taxon>Bacteroidota</taxon>
        <taxon>Cytophagia</taxon>
        <taxon>Cytophagales</taxon>
        <taxon>Reichenbachiellaceae</taxon>
        <taxon>Reichenbachiella</taxon>
    </lineage>
</organism>
<evidence type="ECO:0000313" key="2">
    <source>
        <dbReference type="Proteomes" id="UP000192472"/>
    </source>
</evidence>
<dbReference type="STRING" id="692418.SAMN04488029_2274"/>
<dbReference type="OrthoDB" id="1494333at2"/>
<reference evidence="1 2" key="1">
    <citation type="submission" date="2017-04" db="EMBL/GenBank/DDBJ databases">
        <authorList>
            <person name="Afonso C.L."/>
            <person name="Miller P.J."/>
            <person name="Scott M.A."/>
            <person name="Spackman E."/>
            <person name="Goraichik I."/>
            <person name="Dimitrov K.M."/>
            <person name="Suarez D.L."/>
            <person name="Swayne D.E."/>
        </authorList>
    </citation>
    <scope>NUCLEOTIDE SEQUENCE [LARGE SCALE GENOMIC DNA]</scope>
    <source>
        <strain evidence="1 2">DSM 26133</strain>
    </source>
</reference>
<dbReference type="EMBL" id="FWYF01000002">
    <property type="protein sequence ID" value="SMD34972.1"/>
    <property type="molecule type" value="Genomic_DNA"/>
</dbReference>
<dbReference type="AlphaFoldDB" id="A0A1W2GEQ2"/>
<gene>
    <name evidence="1" type="ORF">SAMN04488029_2274</name>
</gene>
<evidence type="ECO:0000313" key="1">
    <source>
        <dbReference type="EMBL" id="SMD34972.1"/>
    </source>
</evidence>
<dbReference type="PROSITE" id="PS51257">
    <property type="entry name" value="PROKAR_LIPOPROTEIN"/>
    <property type="match status" value="1"/>
</dbReference>
<evidence type="ECO:0008006" key="3">
    <source>
        <dbReference type="Google" id="ProtNLM"/>
    </source>
</evidence>
<name>A0A1W2GEQ2_REIFA</name>
<keyword evidence="2" id="KW-1185">Reference proteome</keyword>
<protein>
    <recommendedName>
        <fullName evidence="3">Lipoprotein</fullName>
    </recommendedName>
</protein>